<gene>
    <name evidence="1" type="ORF">M9H77_19830</name>
</gene>
<reference evidence="2" key="1">
    <citation type="journal article" date="2023" name="Nat. Plants">
        <title>Single-cell RNA sequencing provides a high-resolution roadmap for understanding the multicellular compartmentation of specialized metabolism.</title>
        <authorList>
            <person name="Sun S."/>
            <person name="Shen X."/>
            <person name="Li Y."/>
            <person name="Li Y."/>
            <person name="Wang S."/>
            <person name="Li R."/>
            <person name="Zhang H."/>
            <person name="Shen G."/>
            <person name="Guo B."/>
            <person name="Wei J."/>
            <person name="Xu J."/>
            <person name="St-Pierre B."/>
            <person name="Chen S."/>
            <person name="Sun C."/>
        </authorList>
    </citation>
    <scope>NUCLEOTIDE SEQUENCE [LARGE SCALE GENOMIC DNA]</scope>
</reference>
<proteinExistence type="predicted"/>
<dbReference type="Proteomes" id="UP001060085">
    <property type="component" value="Linkage Group LG04"/>
</dbReference>
<evidence type="ECO:0000313" key="1">
    <source>
        <dbReference type="EMBL" id="KAI5669977.1"/>
    </source>
</evidence>
<name>A0ACC0BBG2_CATRO</name>
<comment type="caution">
    <text evidence="1">The sequence shown here is derived from an EMBL/GenBank/DDBJ whole genome shotgun (WGS) entry which is preliminary data.</text>
</comment>
<dbReference type="EMBL" id="CM044704">
    <property type="protein sequence ID" value="KAI5669977.1"/>
    <property type="molecule type" value="Genomic_DNA"/>
</dbReference>
<protein>
    <submittedName>
        <fullName evidence="1">Uncharacterized protein</fullName>
    </submittedName>
</protein>
<keyword evidence="2" id="KW-1185">Reference proteome</keyword>
<accession>A0ACC0BBG2</accession>
<organism evidence="1 2">
    <name type="scientific">Catharanthus roseus</name>
    <name type="common">Madagascar periwinkle</name>
    <name type="synonym">Vinca rosea</name>
    <dbReference type="NCBI Taxonomy" id="4058"/>
    <lineage>
        <taxon>Eukaryota</taxon>
        <taxon>Viridiplantae</taxon>
        <taxon>Streptophyta</taxon>
        <taxon>Embryophyta</taxon>
        <taxon>Tracheophyta</taxon>
        <taxon>Spermatophyta</taxon>
        <taxon>Magnoliopsida</taxon>
        <taxon>eudicotyledons</taxon>
        <taxon>Gunneridae</taxon>
        <taxon>Pentapetalae</taxon>
        <taxon>asterids</taxon>
        <taxon>lamiids</taxon>
        <taxon>Gentianales</taxon>
        <taxon>Apocynaceae</taxon>
        <taxon>Rauvolfioideae</taxon>
        <taxon>Vinceae</taxon>
        <taxon>Catharanthinae</taxon>
        <taxon>Catharanthus</taxon>
    </lineage>
</organism>
<sequence>MAKSANYSSPYFCLPNGINTLLRCLGFQSETSIPENPPPGSDTRRVLDLNIPGENDGNNASSNGPPTGDIIRVVYLDVPPENEINNPGYEECTANDGGDEPPPVSPDGGPARIPIKEPIIKPIRQGRSGRTT</sequence>
<evidence type="ECO:0000313" key="2">
    <source>
        <dbReference type="Proteomes" id="UP001060085"/>
    </source>
</evidence>